<keyword evidence="8 11" id="KW-0560">Oxidoreductase</keyword>
<dbReference type="RefSeq" id="WP_211874154.1">
    <property type="nucleotide sequence ID" value="NZ_JAAEDH010000009.1"/>
</dbReference>
<evidence type="ECO:0000313" key="15">
    <source>
        <dbReference type="Proteomes" id="UP001196068"/>
    </source>
</evidence>
<evidence type="ECO:0000256" key="11">
    <source>
        <dbReference type="RuleBase" id="RU362068"/>
    </source>
</evidence>
<evidence type="ECO:0000256" key="10">
    <source>
        <dbReference type="ARBA" id="ARBA00048793"/>
    </source>
</evidence>
<sequence>MRILVLGAGALGGYFGARLIEAGAEVAFLVRPARASLLADQGLRIDSPFGAFHRPVTTLTAATPGWDVILLACKAYDLEAAMAAIRPAVGADTAILPVLNGLAHIETLTEIVGAPHVLGGLAKIQATLTPEGAIRHLNDWRYITFGELDGTLSPRVLALRDAFAAAPGVVAEAVPDVMARLWEKLTHLGTSAMATVLMRANVGEIARSPGGVALMARILERNIAIAAHHGHPVRPGFLAEYTQVFSDPASQYAASMLRDIEGGNRIEADHILGFLFDAARRAGVPDELHEAAFIHAKAYEQRRAAGR</sequence>
<evidence type="ECO:0000256" key="1">
    <source>
        <dbReference type="ARBA" id="ARBA00002919"/>
    </source>
</evidence>
<evidence type="ECO:0000313" key="14">
    <source>
        <dbReference type="EMBL" id="MBR0655316.1"/>
    </source>
</evidence>
<evidence type="ECO:0000256" key="3">
    <source>
        <dbReference type="ARBA" id="ARBA00007870"/>
    </source>
</evidence>
<keyword evidence="6 11" id="KW-0566">Pantothenate biosynthesis</keyword>
<evidence type="ECO:0000256" key="8">
    <source>
        <dbReference type="ARBA" id="ARBA00023002"/>
    </source>
</evidence>
<gene>
    <name evidence="14" type="ORF">GXW79_09495</name>
</gene>
<organism evidence="14 15">
    <name type="scientific">Plastoroseomonas arctica</name>
    <dbReference type="NCBI Taxonomy" id="1509237"/>
    <lineage>
        <taxon>Bacteria</taxon>
        <taxon>Pseudomonadati</taxon>
        <taxon>Pseudomonadota</taxon>
        <taxon>Alphaproteobacteria</taxon>
        <taxon>Acetobacterales</taxon>
        <taxon>Acetobacteraceae</taxon>
        <taxon>Plastoroseomonas</taxon>
    </lineage>
</organism>
<dbReference type="InterPro" id="IPR003710">
    <property type="entry name" value="ApbA"/>
</dbReference>
<dbReference type="InterPro" id="IPR013752">
    <property type="entry name" value="KPA_reductase"/>
</dbReference>
<name>A0AAF1KLX0_9PROT</name>
<comment type="function">
    <text evidence="1 11">Catalyzes the NADPH-dependent reduction of ketopantoate into pantoic acid.</text>
</comment>
<evidence type="ECO:0000256" key="4">
    <source>
        <dbReference type="ARBA" id="ARBA00013014"/>
    </source>
</evidence>
<dbReference type="FunFam" id="3.40.50.720:FF:000307">
    <property type="entry name" value="2-dehydropantoate 2-reductase"/>
    <property type="match status" value="1"/>
</dbReference>
<dbReference type="Gene3D" id="3.40.50.720">
    <property type="entry name" value="NAD(P)-binding Rossmann-like Domain"/>
    <property type="match status" value="1"/>
</dbReference>
<keyword evidence="7 11" id="KW-0521">NADP</keyword>
<dbReference type="InterPro" id="IPR008927">
    <property type="entry name" value="6-PGluconate_DH-like_C_sf"/>
</dbReference>
<dbReference type="Proteomes" id="UP001196068">
    <property type="component" value="Unassembled WGS sequence"/>
</dbReference>
<dbReference type="InterPro" id="IPR013332">
    <property type="entry name" value="KPR_N"/>
</dbReference>
<evidence type="ECO:0000256" key="9">
    <source>
        <dbReference type="ARBA" id="ARBA00032024"/>
    </source>
</evidence>
<feature type="domain" description="Ketopantoate reductase C-terminal" evidence="13">
    <location>
        <begin position="176"/>
        <end position="297"/>
    </location>
</feature>
<dbReference type="SUPFAM" id="SSF51735">
    <property type="entry name" value="NAD(P)-binding Rossmann-fold domains"/>
    <property type="match status" value="1"/>
</dbReference>
<comment type="catalytic activity">
    <reaction evidence="10 11">
        <text>(R)-pantoate + NADP(+) = 2-dehydropantoate + NADPH + H(+)</text>
        <dbReference type="Rhea" id="RHEA:16233"/>
        <dbReference type="ChEBI" id="CHEBI:11561"/>
        <dbReference type="ChEBI" id="CHEBI:15378"/>
        <dbReference type="ChEBI" id="CHEBI:15980"/>
        <dbReference type="ChEBI" id="CHEBI:57783"/>
        <dbReference type="ChEBI" id="CHEBI:58349"/>
        <dbReference type="EC" id="1.1.1.169"/>
    </reaction>
</comment>
<dbReference type="PANTHER" id="PTHR21708">
    <property type="entry name" value="PROBABLE 2-DEHYDROPANTOATE 2-REDUCTASE"/>
    <property type="match status" value="1"/>
</dbReference>
<dbReference type="NCBIfam" id="TIGR00745">
    <property type="entry name" value="apbA_panE"/>
    <property type="match status" value="1"/>
</dbReference>
<dbReference type="SUPFAM" id="SSF48179">
    <property type="entry name" value="6-phosphogluconate dehydrogenase C-terminal domain-like"/>
    <property type="match status" value="1"/>
</dbReference>
<keyword evidence="15" id="KW-1185">Reference proteome</keyword>
<dbReference type="AlphaFoldDB" id="A0AAF1KLX0"/>
<comment type="caution">
    <text evidence="14">The sequence shown here is derived from an EMBL/GenBank/DDBJ whole genome shotgun (WGS) entry which is preliminary data.</text>
</comment>
<dbReference type="Pfam" id="PF08546">
    <property type="entry name" value="ApbA_C"/>
    <property type="match status" value="1"/>
</dbReference>
<accession>A0AAF1KLX0</accession>
<dbReference type="PANTHER" id="PTHR21708:SF26">
    <property type="entry name" value="2-DEHYDROPANTOATE 2-REDUCTASE"/>
    <property type="match status" value="1"/>
</dbReference>
<dbReference type="Pfam" id="PF02558">
    <property type="entry name" value="ApbA"/>
    <property type="match status" value="1"/>
</dbReference>
<feature type="domain" description="Ketopantoate reductase N-terminal" evidence="12">
    <location>
        <begin position="3"/>
        <end position="149"/>
    </location>
</feature>
<dbReference type="GO" id="GO:0015940">
    <property type="term" value="P:pantothenate biosynthetic process"/>
    <property type="evidence" value="ECO:0007669"/>
    <property type="project" value="UniProtKB-KW"/>
</dbReference>
<dbReference type="Gene3D" id="1.10.1040.10">
    <property type="entry name" value="N-(1-d-carboxylethyl)-l-norvaline Dehydrogenase, domain 2"/>
    <property type="match status" value="1"/>
</dbReference>
<evidence type="ECO:0000259" key="13">
    <source>
        <dbReference type="Pfam" id="PF08546"/>
    </source>
</evidence>
<evidence type="ECO:0000256" key="2">
    <source>
        <dbReference type="ARBA" id="ARBA00004994"/>
    </source>
</evidence>
<proteinExistence type="inferred from homology"/>
<protein>
    <recommendedName>
        <fullName evidence="5 11">2-dehydropantoate 2-reductase</fullName>
        <ecNumber evidence="4 11">1.1.1.169</ecNumber>
    </recommendedName>
    <alternativeName>
        <fullName evidence="9 11">Ketopantoate reductase</fullName>
    </alternativeName>
</protein>
<dbReference type="EC" id="1.1.1.169" evidence="4 11"/>
<evidence type="ECO:0000256" key="5">
    <source>
        <dbReference type="ARBA" id="ARBA00019465"/>
    </source>
</evidence>
<evidence type="ECO:0000256" key="7">
    <source>
        <dbReference type="ARBA" id="ARBA00022857"/>
    </source>
</evidence>
<reference evidence="14" key="1">
    <citation type="submission" date="2020-01" db="EMBL/GenBank/DDBJ databases">
        <authorList>
            <person name="Rat A."/>
        </authorList>
    </citation>
    <scope>NUCLEOTIDE SEQUENCE</scope>
    <source>
        <strain evidence="14">LMG 28251</strain>
    </source>
</reference>
<comment type="pathway">
    <text evidence="2 11">Cofactor biosynthesis; (R)-pantothenate biosynthesis; (R)-pantoate from 3-methyl-2-oxobutanoate: step 2/2.</text>
</comment>
<dbReference type="InterPro" id="IPR013328">
    <property type="entry name" value="6PGD_dom2"/>
</dbReference>
<reference evidence="14" key="2">
    <citation type="journal article" date="2021" name="Syst. Appl. Microbiol.">
        <title>Roseomonas hellenica sp. nov., isolated from roots of wild-growing Alkanna tinctoria.</title>
        <authorList>
            <person name="Rat A."/>
            <person name="Naranjo H.D."/>
            <person name="Lebbe L."/>
            <person name="Cnockaert M."/>
            <person name="Krigas N."/>
            <person name="Grigoriadou K."/>
            <person name="Maloupa E."/>
            <person name="Willems A."/>
        </authorList>
    </citation>
    <scope>NUCLEOTIDE SEQUENCE</scope>
    <source>
        <strain evidence="14">LMG 28251</strain>
    </source>
</reference>
<dbReference type="GO" id="GO:0005737">
    <property type="term" value="C:cytoplasm"/>
    <property type="evidence" value="ECO:0007669"/>
    <property type="project" value="TreeGrafter"/>
</dbReference>
<dbReference type="EMBL" id="JAAEDH010000009">
    <property type="protein sequence ID" value="MBR0655316.1"/>
    <property type="molecule type" value="Genomic_DNA"/>
</dbReference>
<dbReference type="GO" id="GO:0008677">
    <property type="term" value="F:2-dehydropantoate 2-reductase activity"/>
    <property type="evidence" value="ECO:0007669"/>
    <property type="project" value="UniProtKB-EC"/>
</dbReference>
<evidence type="ECO:0000259" key="12">
    <source>
        <dbReference type="Pfam" id="PF02558"/>
    </source>
</evidence>
<evidence type="ECO:0000256" key="6">
    <source>
        <dbReference type="ARBA" id="ARBA00022655"/>
    </source>
</evidence>
<comment type="similarity">
    <text evidence="3 11">Belongs to the ketopantoate reductase family.</text>
</comment>
<dbReference type="InterPro" id="IPR051402">
    <property type="entry name" value="KPR-Related"/>
</dbReference>
<dbReference type="InterPro" id="IPR036291">
    <property type="entry name" value="NAD(P)-bd_dom_sf"/>
</dbReference>